<evidence type="ECO:0000313" key="2">
    <source>
        <dbReference type="EMBL" id="AQQ10132.1"/>
    </source>
</evidence>
<sequence length="241" mass="27346">MGQQLDKLTIRGFKSISQLEDFELGNLNVLIGANGAGKSNFVEIFRVVRAMAEENFANYIQTRATADDYMFGGPKTTEKIEAEFVFGDNSYALELEPTANGEEFVIINEWQRYKENNWRCIGSGGRESALAANKNERAVTNPNISGVGYYIYEAVSNWVVYHFHDTSAKSPMRRFEITADNSRLRPDAANIAPFLLGLRENNGRCYKEIIEAVRIVIPFFDDFILKPVYKGEKEVVNLSWK</sequence>
<dbReference type="KEGG" id="pbu:L21SP3_01958"/>
<dbReference type="Proteomes" id="UP000188273">
    <property type="component" value="Chromosome"/>
</dbReference>
<dbReference type="InterPro" id="IPR027417">
    <property type="entry name" value="P-loop_NTPase"/>
</dbReference>
<keyword evidence="3" id="KW-1185">Reference proteome</keyword>
<dbReference type="PANTHER" id="PTHR32182:SF22">
    <property type="entry name" value="ATP-DEPENDENT ENDONUCLEASE, OLD FAMILY-RELATED"/>
    <property type="match status" value="1"/>
</dbReference>
<evidence type="ECO:0000313" key="3">
    <source>
        <dbReference type="Proteomes" id="UP000188273"/>
    </source>
</evidence>
<dbReference type="GO" id="GO:0000731">
    <property type="term" value="P:DNA synthesis involved in DNA repair"/>
    <property type="evidence" value="ECO:0007669"/>
    <property type="project" value="TreeGrafter"/>
</dbReference>
<dbReference type="STRING" id="1940790.L21SP3_01958"/>
<proteinExistence type="predicted"/>
<name>A0A1Q2HRS7_9BACT</name>
<evidence type="ECO:0000259" key="1">
    <source>
        <dbReference type="Pfam" id="PF13175"/>
    </source>
</evidence>
<dbReference type="InterPro" id="IPR041685">
    <property type="entry name" value="AAA_GajA/Old/RecF-like"/>
</dbReference>
<gene>
    <name evidence="2" type="ORF">L21SP3_01958</name>
</gene>
<reference evidence="3" key="1">
    <citation type="submission" date="2017-02" db="EMBL/GenBank/DDBJ databases">
        <title>Comparative genomics and description of representatives of a novel lineage of planctomycetes thriving in anoxic sediments.</title>
        <authorList>
            <person name="Spring S."/>
            <person name="Bunk B."/>
            <person name="Sproer C."/>
            <person name="Klenk H.-P."/>
        </authorList>
    </citation>
    <scope>NUCLEOTIDE SEQUENCE [LARGE SCALE GENOMIC DNA]</scope>
    <source>
        <strain evidence="3">L21-RPul-D3</strain>
    </source>
</reference>
<feature type="domain" description="Endonuclease GajA/Old nuclease/RecF-like AAA" evidence="1">
    <location>
        <begin position="5"/>
        <end position="107"/>
    </location>
</feature>
<dbReference type="EMBL" id="CP019633">
    <property type="protein sequence ID" value="AQQ10132.1"/>
    <property type="molecule type" value="Genomic_DNA"/>
</dbReference>
<dbReference type="Gene3D" id="3.40.50.300">
    <property type="entry name" value="P-loop containing nucleotide triphosphate hydrolases"/>
    <property type="match status" value="1"/>
</dbReference>
<organism evidence="2 3">
    <name type="scientific">Sedimentisphaera cyanobacteriorum</name>
    <dbReference type="NCBI Taxonomy" id="1940790"/>
    <lineage>
        <taxon>Bacteria</taxon>
        <taxon>Pseudomonadati</taxon>
        <taxon>Planctomycetota</taxon>
        <taxon>Phycisphaerae</taxon>
        <taxon>Sedimentisphaerales</taxon>
        <taxon>Sedimentisphaeraceae</taxon>
        <taxon>Sedimentisphaera</taxon>
    </lineage>
</organism>
<dbReference type="PANTHER" id="PTHR32182">
    <property type="entry name" value="DNA REPLICATION AND REPAIR PROTEIN RECF"/>
    <property type="match status" value="1"/>
</dbReference>
<dbReference type="SUPFAM" id="SSF52540">
    <property type="entry name" value="P-loop containing nucleoside triphosphate hydrolases"/>
    <property type="match status" value="1"/>
</dbReference>
<accession>A0A1Q2HRS7</accession>
<protein>
    <submittedName>
        <fullName evidence="2">Putative ATPase</fullName>
    </submittedName>
</protein>
<dbReference type="GO" id="GO:0006302">
    <property type="term" value="P:double-strand break repair"/>
    <property type="evidence" value="ECO:0007669"/>
    <property type="project" value="TreeGrafter"/>
</dbReference>
<dbReference type="Pfam" id="PF13175">
    <property type="entry name" value="AAA_15"/>
    <property type="match status" value="1"/>
</dbReference>
<dbReference type="AlphaFoldDB" id="A0A1Q2HRS7"/>